<gene>
    <name evidence="2" type="ORF">Cob_v001558</name>
</gene>
<dbReference type="AlphaFoldDB" id="A0A484G6E5"/>
<name>A0A484G6E5_COLOR</name>
<protein>
    <submittedName>
        <fullName evidence="2">Uncharacterized protein</fullName>
    </submittedName>
</protein>
<accession>A0A484G6E5</accession>
<keyword evidence="3" id="KW-1185">Reference proteome</keyword>
<evidence type="ECO:0000313" key="3">
    <source>
        <dbReference type="Proteomes" id="UP000014480"/>
    </source>
</evidence>
<dbReference type="Proteomes" id="UP000014480">
    <property type="component" value="Unassembled WGS sequence"/>
</dbReference>
<feature type="region of interest" description="Disordered" evidence="1">
    <location>
        <begin position="138"/>
        <end position="159"/>
    </location>
</feature>
<sequence length="159" mass="17804">MLISGLPRIPRIHRGVTETQHMKSLCISSFCFFRFWLCSLRQHGLTRDLGSTSCRDLGRQARHFKALCEWKVTLDSILSIARSTLRRTQTVGSCKARSYGRPSLRRSTTPCTVKLGSAGSPCQARSAGLEPFTMASARPAMHHRHPLRARPPEGRLLGF</sequence>
<evidence type="ECO:0000256" key="1">
    <source>
        <dbReference type="SAM" id="MobiDB-lite"/>
    </source>
</evidence>
<reference evidence="3" key="1">
    <citation type="journal article" date="2013" name="New Phytol.">
        <title>Comparative genomic and transcriptomic analyses reveal the hemibiotrophic stage shift of Colletotrichum fungi.</title>
        <authorList>
            <person name="Gan P."/>
            <person name="Ikeda K."/>
            <person name="Irieda H."/>
            <person name="Narusaka M."/>
            <person name="O'Connell R.J."/>
            <person name="Narusaka Y."/>
            <person name="Takano Y."/>
            <person name="Kubo Y."/>
            <person name="Shirasu K."/>
        </authorList>
    </citation>
    <scope>NUCLEOTIDE SEQUENCE [LARGE SCALE GENOMIC DNA]</scope>
    <source>
        <strain evidence="3">104-T / ATCC 96160 / CBS 514.97 / LARS 414 / MAFF 240422</strain>
    </source>
</reference>
<organism evidence="2 3">
    <name type="scientific">Colletotrichum orbiculare (strain 104-T / ATCC 96160 / CBS 514.97 / LARS 414 / MAFF 240422)</name>
    <name type="common">Cucumber anthracnose fungus</name>
    <name type="synonym">Colletotrichum lagenarium</name>
    <dbReference type="NCBI Taxonomy" id="1213857"/>
    <lineage>
        <taxon>Eukaryota</taxon>
        <taxon>Fungi</taxon>
        <taxon>Dikarya</taxon>
        <taxon>Ascomycota</taxon>
        <taxon>Pezizomycotina</taxon>
        <taxon>Sordariomycetes</taxon>
        <taxon>Hypocreomycetidae</taxon>
        <taxon>Glomerellales</taxon>
        <taxon>Glomerellaceae</taxon>
        <taxon>Colletotrichum</taxon>
        <taxon>Colletotrichum orbiculare species complex</taxon>
    </lineage>
</organism>
<evidence type="ECO:0000313" key="2">
    <source>
        <dbReference type="EMBL" id="TDZ25454.1"/>
    </source>
</evidence>
<proteinExistence type="predicted"/>
<comment type="caution">
    <text evidence="2">The sequence shown here is derived from an EMBL/GenBank/DDBJ whole genome shotgun (WGS) entry which is preliminary data.</text>
</comment>
<reference evidence="3" key="2">
    <citation type="journal article" date="2019" name="Mol. Plant Microbe Interact.">
        <title>Genome sequence resources for four phytopathogenic fungi from the Colletotrichum orbiculare species complex.</title>
        <authorList>
            <person name="Gan P."/>
            <person name="Tsushima A."/>
            <person name="Narusaka M."/>
            <person name="Narusaka Y."/>
            <person name="Takano Y."/>
            <person name="Kubo Y."/>
            <person name="Shirasu K."/>
        </authorList>
    </citation>
    <scope>GENOME REANNOTATION</scope>
    <source>
        <strain evidence="3">104-T / ATCC 96160 / CBS 514.97 / LARS 414 / MAFF 240422</strain>
    </source>
</reference>
<dbReference type="EMBL" id="AMCV02000002">
    <property type="protein sequence ID" value="TDZ25454.1"/>
    <property type="molecule type" value="Genomic_DNA"/>
</dbReference>